<accession>A0A806JYZ5</accession>
<sequence length="55" mass="6339">MGEILPPVPATLELINRRSLFVYCKWRLFMEGVLGIVFNAENVLMKDLETSLNQK</sequence>
<organism evidence="1">
    <name type="scientific">uncultured bacterium contig00117</name>
    <dbReference type="NCBI Taxonomy" id="1181578"/>
    <lineage>
        <taxon>Bacteria</taxon>
        <taxon>environmental samples</taxon>
    </lineage>
</organism>
<proteinExistence type="predicted"/>
<protein>
    <submittedName>
        <fullName evidence="1">Uncharacterized protein</fullName>
    </submittedName>
</protein>
<dbReference type="AlphaFoldDB" id="A0A806JYZ5"/>
<dbReference type="EMBL" id="JQ844173">
    <property type="protein sequence ID" value="AGS51852.1"/>
    <property type="molecule type" value="Genomic_DNA"/>
</dbReference>
<evidence type="ECO:0000313" key="1">
    <source>
        <dbReference type="EMBL" id="AGS51852.1"/>
    </source>
</evidence>
<reference evidence="1" key="1">
    <citation type="submission" date="2012-03" db="EMBL/GenBank/DDBJ databases">
        <title>Functional metagenomics reveals considerable lignocellulase gene clusters in the gut microbiome of a wood-feeding higher termite.</title>
        <authorList>
            <person name="Liu N."/>
        </authorList>
    </citation>
    <scope>NUCLEOTIDE SEQUENCE</scope>
</reference>
<name>A0A806JYZ5_9BACT</name>